<dbReference type="UniPathway" id="UPA00537">
    <property type="reaction ID" value="UER00595"/>
</dbReference>
<dbReference type="EMBL" id="AMGW01000004">
    <property type="protein sequence ID" value="EXJ59127.1"/>
    <property type="molecule type" value="Genomic_DNA"/>
</dbReference>
<keyword evidence="8" id="KW-1185">Reference proteome</keyword>
<dbReference type="SUPFAM" id="SSF55681">
    <property type="entry name" value="Class II aaRS and biotin synthetases"/>
    <property type="match status" value="1"/>
</dbReference>
<dbReference type="Proteomes" id="UP000019473">
    <property type="component" value="Unassembled WGS sequence"/>
</dbReference>
<dbReference type="CDD" id="cd16443">
    <property type="entry name" value="LplA"/>
    <property type="match status" value="1"/>
</dbReference>
<gene>
    <name evidence="7" type="ORF">A1O7_06558</name>
</gene>
<proteinExistence type="inferred from homology"/>
<evidence type="ECO:0000259" key="6">
    <source>
        <dbReference type="PROSITE" id="PS51733"/>
    </source>
</evidence>
<sequence length="507" mass="56873">MRAARRLLLTLSTWNTRSQTTVSFSPVSPAQRRAVHDRAQPGTSATWNLQELWRVSKETGPLVFHLLTDDPYINLSIEHYLLTKSSPESHILLFYTNRPCVVIGRNQNPWLETDLKRIQEGLGPEEQVSDPAEKQLAPGRRQGDIVPVDLVRRRSGGGTVFHDSGNLNYSIIVPNTRSFTRSKHAEMVVQALRALKTPAHEWLSSESQRSDFPKIRVNERNDIVMQRPNAAEWLKVSGSAYKLTRGRALHHGTLLYSSPYIHRISDLLRSPGRDFITAQGVESVRSKVGNLAHTASQNMRDNIRKDITEAIVQQFWAMYGEGQPRERGVNEIILSAPASLDELEEQNPWLAQGVQELLSPSWIFEQTPKFEFKSGMLDSHEVDLHADKGVLKSMSLKRPVPGSGSADNPDGLVWRQWRKDFGKTAEHGSEGDVSANVKLYQVQDWQALLKATSSAESEITEFGTQGKDGREHTSGSESVNVSVKVPPTLVQRLEAVFPPFKAARKDE</sequence>
<dbReference type="Pfam" id="PF21948">
    <property type="entry name" value="LplA-B_cat"/>
    <property type="match status" value="1"/>
</dbReference>
<dbReference type="PANTHER" id="PTHR12561:SF3">
    <property type="entry name" value="LIPOYLTRANSFERASE 1, MITOCHONDRIAL"/>
    <property type="match status" value="1"/>
</dbReference>
<evidence type="ECO:0000256" key="2">
    <source>
        <dbReference type="ARBA" id="ARBA00005085"/>
    </source>
</evidence>
<name>W9VTQ8_9EURO</name>
<dbReference type="GO" id="GO:0005739">
    <property type="term" value="C:mitochondrion"/>
    <property type="evidence" value="ECO:0007669"/>
    <property type="project" value="TreeGrafter"/>
</dbReference>
<reference evidence="7 8" key="1">
    <citation type="submission" date="2013-03" db="EMBL/GenBank/DDBJ databases">
        <title>The Genome Sequence of Cladophialophora yegresii CBS 114405.</title>
        <authorList>
            <consortium name="The Broad Institute Genomics Platform"/>
            <person name="Cuomo C."/>
            <person name="de Hoog S."/>
            <person name="Gorbushina A."/>
            <person name="Walker B."/>
            <person name="Young S.K."/>
            <person name="Zeng Q."/>
            <person name="Gargeya S."/>
            <person name="Fitzgerald M."/>
            <person name="Haas B."/>
            <person name="Abouelleil A."/>
            <person name="Allen A.W."/>
            <person name="Alvarado L."/>
            <person name="Arachchi H.M."/>
            <person name="Berlin A.M."/>
            <person name="Chapman S.B."/>
            <person name="Gainer-Dewar J."/>
            <person name="Goldberg J."/>
            <person name="Griggs A."/>
            <person name="Gujja S."/>
            <person name="Hansen M."/>
            <person name="Howarth C."/>
            <person name="Imamovic A."/>
            <person name="Ireland A."/>
            <person name="Larimer J."/>
            <person name="McCowan C."/>
            <person name="Murphy C."/>
            <person name="Pearson M."/>
            <person name="Poon T.W."/>
            <person name="Priest M."/>
            <person name="Roberts A."/>
            <person name="Saif S."/>
            <person name="Shea T."/>
            <person name="Sisk P."/>
            <person name="Sykes S."/>
            <person name="Wortman J."/>
            <person name="Nusbaum C."/>
            <person name="Birren B."/>
        </authorList>
    </citation>
    <scope>NUCLEOTIDE SEQUENCE [LARGE SCALE GENOMIC DNA]</scope>
    <source>
        <strain evidence="7 8">CBS 114405</strain>
    </source>
</reference>
<dbReference type="PROSITE" id="PS51733">
    <property type="entry name" value="BPL_LPL_CATALYTIC"/>
    <property type="match status" value="1"/>
</dbReference>
<dbReference type="GeneID" id="19181135"/>
<dbReference type="AlphaFoldDB" id="W9VTQ8"/>
<evidence type="ECO:0000256" key="5">
    <source>
        <dbReference type="SAM" id="MobiDB-lite"/>
    </source>
</evidence>
<organism evidence="7 8">
    <name type="scientific">Cladophialophora yegresii CBS 114405</name>
    <dbReference type="NCBI Taxonomy" id="1182544"/>
    <lineage>
        <taxon>Eukaryota</taxon>
        <taxon>Fungi</taxon>
        <taxon>Dikarya</taxon>
        <taxon>Ascomycota</taxon>
        <taxon>Pezizomycotina</taxon>
        <taxon>Eurotiomycetes</taxon>
        <taxon>Chaetothyriomycetidae</taxon>
        <taxon>Chaetothyriales</taxon>
        <taxon>Herpotrichiellaceae</taxon>
        <taxon>Cladophialophora</taxon>
    </lineage>
</organism>
<protein>
    <recommendedName>
        <fullName evidence="4">Putative lipoate-protein ligase A</fullName>
    </recommendedName>
</protein>
<dbReference type="RefSeq" id="XP_007758750.1">
    <property type="nucleotide sequence ID" value="XM_007760560.1"/>
</dbReference>
<evidence type="ECO:0000313" key="7">
    <source>
        <dbReference type="EMBL" id="EXJ59127.1"/>
    </source>
</evidence>
<dbReference type="PANTHER" id="PTHR12561">
    <property type="entry name" value="LIPOATE-PROTEIN LIGASE"/>
    <property type="match status" value="1"/>
</dbReference>
<feature type="domain" description="BPL/LPL catalytic" evidence="6">
    <location>
        <begin position="86"/>
        <end position="299"/>
    </location>
</feature>
<dbReference type="InterPro" id="IPR004143">
    <property type="entry name" value="BPL_LPL_catalytic"/>
</dbReference>
<evidence type="ECO:0000256" key="3">
    <source>
        <dbReference type="ARBA" id="ARBA00008242"/>
    </source>
</evidence>
<evidence type="ECO:0000256" key="1">
    <source>
        <dbReference type="ARBA" id="ARBA00003253"/>
    </source>
</evidence>
<evidence type="ECO:0000256" key="4">
    <source>
        <dbReference type="ARBA" id="ARBA00015925"/>
    </source>
</evidence>
<comment type="caution">
    <text evidence="7">The sequence shown here is derived from an EMBL/GenBank/DDBJ whole genome shotgun (WGS) entry which is preliminary data.</text>
</comment>
<dbReference type="GO" id="GO:0009249">
    <property type="term" value="P:protein lipoylation"/>
    <property type="evidence" value="ECO:0007669"/>
    <property type="project" value="InterPro"/>
</dbReference>
<dbReference type="InterPro" id="IPR045864">
    <property type="entry name" value="aa-tRNA-synth_II/BPL/LPL"/>
</dbReference>
<dbReference type="OrthoDB" id="201621at2759"/>
<evidence type="ECO:0000313" key="8">
    <source>
        <dbReference type="Proteomes" id="UP000019473"/>
    </source>
</evidence>
<dbReference type="Gene3D" id="3.30.930.10">
    <property type="entry name" value="Bira Bifunctional Protein, Domain 2"/>
    <property type="match status" value="1"/>
</dbReference>
<comment type="function">
    <text evidence="1">Catalyzes both the ATP-dependent activation of exogenously supplied lipoate to lipoyl-AMP and the transfer of the activated lipoyl onto the lipoyl domains of lipoate-dependent enzymes.</text>
</comment>
<dbReference type="InterPro" id="IPR004562">
    <property type="entry name" value="LipoylTrfase_LipoateP_Ligase"/>
</dbReference>
<dbReference type="HOGENOM" id="CLU_022986_3_0_1"/>
<dbReference type="eggNOG" id="KOG3159">
    <property type="taxonomic scope" value="Eukaryota"/>
</dbReference>
<feature type="region of interest" description="Disordered" evidence="5">
    <location>
        <begin position="461"/>
        <end position="480"/>
    </location>
</feature>
<comment type="pathway">
    <text evidence="2">Protein modification; protein lipoylation via exogenous pathway; protein N(6)-(lipoyl)lysine from lipoate: step 2/2.</text>
</comment>
<dbReference type="GO" id="GO:0017118">
    <property type="term" value="F:lipoyltransferase activity"/>
    <property type="evidence" value="ECO:0007669"/>
    <property type="project" value="TreeGrafter"/>
</dbReference>
<comment type="similarity">
    <text evidence="3">Belongs to the LplA family.</text>
</comment>
<dbReference type="STRING" id="1182544.W9VTQ8"/>
<accession>W9VTQ8</accession>
<dbReference type="VEuPathDB" id="FungiDB:A1O7_06558"/>